<evidence type="ECO:0000313" key="2">
    <source>
        <dbReference type="EMBL" id="QCX40717.1"/>
    </source>
</evidence>
<dbReference type="Gene3D" id="3.30.300.20">
    <property type="match status" value="1"/>
</dbReference>
<keyword evidence="3" id="KW-1185">Reference proteome</keyword>
<keyword evidence="2" id="KW-0378">Hydrolase</keyword>
<name>A0A5B7U131_9FLAO</name>
<proteinExistence type="predicted"/>
<evidence type="ECO:0000313" key="3">
    <source>
        <dbReference type="Proteomes" id="UP000306229"/>
    </source>
</evidence>
<dbReference type="AlphaFoldDB" id="A0A5B7U131"/>
<accession>A0A5B7U131</accession>
<feature type="domain" description="Serine aminopeptidase S33" evidence="1">
    <location>
        <begin position="48"/>
        <end position="134"/>
    </location>
</feature>
<dbReference type="Pfam" id="PF02566">
    <property type="entry name" value="OsmC"/>
    <property type="match status" value="1"/>
</dbReference>
<dbReference type="SUPFAM" id="SSF82784">
    <property type="entry name" value="OsmC-like"/>
    <property type="match status" value="1"/>
</dbReference>
<evidence type="ECO:0000259" key="1">
    <source>
        <dbReference type="Pfam" id="PF12146"/>
    </source>
</evidence>
<dbReference type="InterPro" id="IPR003718">
    <property type="entry name" value="OsmC/Ohr_fam"/>
</dbReference>
<sequence length="402" mass="45271">MYTKNIQFTNKQGLLLDGNIDFPIDKKPLSYALFAHFFTGSQNFTAVRNISRALTHNRIAVMRFDFSGLGKSEGKFEDSNFSTNIDDLISAATYLKENYDSPKIIVGHSLGGAAAIFAADKIESIQAIVTIGAPSNPSHVEHLFEDHLENIHLDGEATFEISGRPFTIKKHFLEDLNSKNMTKLLNNSRKPILVLHSPQDKIVEISNAKEIYKAAHHPKSFISLDGANHLLTNKADSFYVAEVLSSWAKRYVLTTKEPELSTDKQTVVRIGKTKYSTEIVARNHSILADEPKKFGGKDSGLTPYELLLASLGSCTAITLRMYADRKKMELDEVLVHLEHFKQHAEDCISCDEEPAKIDKFVRTIELIGDLTFDERKRLIQIANRCPVHRTLENKIEIETILR</sequence>
<dbReference type="InterPro" id="IPR036102">
    <property type="entry name" value="OsmC/Ohrsf"/>
</dbReference>
<dbReference type="KEGG" id="fbe:FF125_20565"/>
<protein>
    <submittedName>
        <fullName evidence="2">Alpha/beta fold hydrolase</fullName>
    </submittedName>
</protein>
<dbReference type="SUPFAM" id="SSF53474">
    <property type="entry name" value="alpha/beta-Hydrolases"/>
    <property type="match status" value="1"/>
</dbReference>
<dbReference type="InterPro" id="IPR022742">
    <property type="entry name" value="Hydrolase_4"/>
</dbReference>
<dbReference type="OrthoDB" id="9791538at2"/>
<dbReference type="PANTHER" id="PTHR39624:SF2">
    <property type="entry name" value="OSMC-LIKE PROTEIN"/>
    <property type="match status" value="1"/>
</dbReference>
<dbReference type="Pfam" id="PF12146">
    <property type="entry name" value="Hydrolase_4"/>
    <property type="match status" value="1"/>
</dbReference>
<dbReference type="InterPro" id="IPR029058">
    <property type="entry name" value="AB_hydrolase_fold"/>
</dbReference>
<organism evidence="2 3">
    <name type="scientific">Aureibaculum algae</name>
    <dbReference type="NCBI Taxonomy" id="2584122"/>
    <lineage>
        <taxon>Bacteria</taxon>
        <taxon>Pseudomonadati</taxon>
        <taxon>Bacteroidota</taxon>
        <taxon>Flavobacteriia</taxon>
        <taxon>Flavobacteriales</taxon>
        <taxon>Flavobacteriaceae</taxon>
        <taxon>Aureibaculum</taxon>
    </lineage>
</organism>
<dbReference type="RefSeq" id="WP_138951944.1">
    <property type="nucleotide sequence ID" value="NZ_CP040749.1"/>
</dbReference>
<reference evidence="2 3" key="1">
    <citation type="submission" date="2019-05" db="EMBL/GenBank/DDBJ databases">
        <title>Algicella ahnfeltiae gen. nov., sp. nov., a novel marine bacterium of the family Flavobacteriaceae isolated from a red alga.</title>
        <authorList>
            <person name="Nedashkovskaya O.I."/>
            <person name="Kukhlevskiy A.D."/>
            <person name="Kim S.-G."/>
            <person name="Zhukova N.V."/>
            <person name="Mikhailov V.V."/>
        </authorList>
    </citation>
    <scope>NUCLEOTIDE SEQUENCE [LARGE SCALE GENOMIC DNA]</scope>
    <source>
        <strain evidence="2 3">10Alg115</strain>
    </source>
</reference>
<dbReference type="GO" id="GO:0016787">
    <property type="term" value="F:hydrolase activity"/>
    <property type="evidence" value="ECO:0007669"/>
    <property type="project" value="UniProtKB-KW"/>
</dbReference>
<dbReference type="Gene3D" id="3.40.50.1820">
    <property type="entry name" value="alpha/beta hydrolase"/>
    <property type="match status" value="1"/>
</dbReference>
<dbReference type="Proteomes" id="UP000306229">
    <property type="component" value="Chromosome"/>
</dbReference>
<dbReference type="EMBL" id="CP040749">
    <property type="protein sequence ID" value="QCX40717.1"/>
    <property type="molecule type" value="Genomic_DNA"/>
</dbReference>
<dbReference type="PANTHER" id="PTHR39624">
    <property type="entry name" value="PROTEIN INVOLVED IN RIMO-MEDIATED BETA-METHYLTHIOLATION OF RIBOSOMAL PROTEIN S12 YCAO"/>
    <property type="match status" value="1"/>
</dbReference>
<dbReference type="InterPro" id="IPR015946">
    <property type="entry name" value="KH_dom-like_a/b"/>
</dbReference>
<gene>
    <name evidence="2" type="ORF">FF125_20565</name>
</gene>